<accession>A0ABT0LFI4</accession>
<evidence type="ECO:0000313" key="2">
    <source>
        <dbReference type="Proteomes" id="UP001203423"/>
    </source>
</evidence>
<gene>
    <name evidence="1" type="ORF">L2764_18765</name>
</gene>
<dbReference type="EMBL" id="JAKIKS010000089">
    <property type="protein sequence ID" value="MCL1126469.1"/>
    <property type="molecule type" value="Genomic_DNA"/>
</dbReference>
<organism evidence="1 2">
    <name type="scientific">Shewanella surugensis</name>
    <dbReference type="NCBI Taxonomy" id="212020"/>
    <lineage>
        <taxon>Bacteria</taxon>
        <taxon>Pseudomonadati</taxon>
        <taxon>Pseudomonadota</taxon>
        <taxon>Gammaproteobacteria</taxon>
        <taxon>Alteromonadales</taxon>
        <taxon>Shewanellaceae</taxon>
        <taxon>Shewanella</taxon>
    </lineage>
</organism>
<dbReference type="RefSeq" id="WP_248941857.1">
    <property type="nucleotide sequence ID" value="NZ_JAKIKS010000089.1"/>
</dbReference>
<dbReference type="Proteomes" id="UP001203423">
    <property type="component" value="Unassembled WGS sequence"/>
</dbReference>
<sequence length="134" mass="13338">MFANTTLGGMNLGFPDVCNTVVGPAVTPIPYPNISEGTMCNPATAAINVLIDGAPTIHQGSMVTLSNGDNAGAIGGVASGMMMGPTTYMVGSVGVIVGGMPSQRLTSTTGQNGMSPNCPGVTLAPSQVKVLVLK</sequence>
<name>A0ABT0LFI4_9GAMM</name>
<dbReference type="Pfam" id="PF13665">
    <property type="entry name" value="Tox-PAAR-like"/>
    <property type="match status" value="1"/>
</dbReference>
<reference evidence="1 2" key="1">
    <citation type="submission" date="2022-01" db="EMBL/GenBank/DDBJ databases">
        <title>Whole genome-based taxonomy of the Shewanellaceae.</title>
        <authorList>
            <person name="Martin-Rodriguez A.J."/>
        </authorList>
    </citation>
    <scope>NUCLEOTIDE SEQUENCE [LARGE SCALE GENOMIC DNA]</scope>
    <source>
        <strain evidence="1 2">DSM 17177</strain>
    </source>
</reference>
<protein>
    <submittedName>
        <fullName evidence="1">DUF4150 domain-containing protein</fullName>
    </submittedName>
</protein>
<proteinExistence type="predicted"/>
<keyword evidence="2" id="KW-1185">Reference proteome</keyword>
<evidence type="ECO:0000313" key="1">
    <source>
        <dbReference type="EMBL" id="MCL1126469.1"/>
    </source>
</evidence>
<comment type="caution">
    <text evidence="1">The sequence shown here is derived from an EMBL/GenBank/DDBJ whole genome shotgun (WGS) entry which is preliminary data.</text>
</comment>